<dbReference type="Proteomes" id="UP000635316">
    <property type="component" value="Unassembled WGS sequence"/>
</dbReference>
<keyword evidence="2" id="KW-1185">Reference proteome</keyword>
<protein>
    <recommendedName>
        <fullName evidence="3">XRE family transcriptional regulator</fullName>
    </recommendedName>
</protein>
<evidence type="ECO:0000313" key="1">
    <source>
        <dbReference type="EMBL" id="MBK1781601.1"/>
    </source>
</evidence>
<accession>A0ABS1EFT8</accession>
<dbReference type="RefSeq" id="WP_200236857.1">
    <property type="nucleotide sequence ID" value="NZ_JAENGP010000011.1"/>
</dbReference>
<gene>
    <name evidence="1" type="ORF">JHL22_10255</name>
</gene>
<sequence length="119" mass="13704">MIRRTRLRQLIDERADGVIVRFAEMYEYSKSQIGQYLSTTYNNGKSIGDKAARAIEQRLGLEPLWLDGDQHSVETKDWPFIVSYDDYMSLSEQDKNEVNTLLKLKVDAANSQKTVKKTA</sequence>
<organism evidence="1 2">
    <name type="scientific">Advenella mandrilli</name>
    <dbReference type="NCBI Taxonomy" id="2800330"/>
    <lineage>
        <taxon>Bacteria</taxon>
        <taxon>Pseudomonadati</taxon>
        <taxon>Pseudomonadota</taxon>
        <taxon>Betaproteobacteria</taxon>
        <taxon>Burkholderiales</taxon>
        <taxon>Alcaligenaceae</taxon>
    </lineage>
</organism>
<proteinExistence type="predicted"/>
<name>A0ABS1EFT8_9BURK</name>
<dbReference type="EMBL" id="JAENGP010000011">
    <property type="protein sequence ID" value="MBK1781601.1"/>
    <property type="molecule type" value="Genomic_DNA"/>
</dbReference>
<reference evidence="1 2" key="1">
    <citation type="submission" date="2020-12" db="EMBL/GenBank/DDBJ databases">
        <authorList>
            <person name="Lu T."/>
            <person name="Wang Q."/>
            <person name="Han X."/>
        </authorList>
    </citation>
    <scope>NUCLEOTIDE SEQUENCE [LARGE SCALE GENOMIC DNA]</scope>
    <source>
        <strain evidence="1 2">WQ 585</strain>
    </source>
</reference>
<evidence type="ECO:0000313" key="2">
    <source>
        <dbReference type="Proteomes" id="UP000635316"/>
    </source>
</evidence>
<comment type="caution">
    <text evidence="1">The sequence shown here is derived from an EMBL/GenBank/DDBJ whole genome shotgun (WGS) entry which is preliminary data.</text>
</comment>
<evidence type="ECO:0008006" key="3">
    <source>
        <dbReference type="Google" id="ProtNLM"/>
    </source>
</evidence>